<comment type="similarity">
    <text evidence="1">Belongs to the RelE toxin family.</text>
</comment>
<name>A0A5Q0BGB5_9GAMM</name>
<dbReference type="OrthoDB" id="121597at2"/>
<evidence type="ECO:0000256" key="2">
    <source>
        <dbReference type="ARBA" id="ARBA00022649"/>
    </source>
</evidence>
<evidence type="ECO:0000256" key="1">
    <source>
        <dbReference type="ARBA" id="ARBA00006226"/>
    </source>
</evidence>
<dbReference type="InterPro" id="IPR035093">
    <property type="entry name" value="RelE/ParE_toxin_dom_sf"/>
</dbReference>
<dbReference type="InterPro" id="IPR007712">
    <property type="entry name" value="RelE/ParE_toxin"/>
</dbReference>
<dbReference type="PANTHER" id="PTHR33755:SF7">
    <property type="entry name" value="TOXIN MODULE OF TOXIN-ANTITOXIN SYSTEM RELE_STBE FAMILY"/>
    <property type="match status" value="1"/>
</dbReference>
<keyword evidence="2" id="KW-1277">Toxin-antitoxin system</keyword>
<dbReference type="Gene3D" id="3.30.2310.20">
    <property type="entry name" value="RelE-like"/>
    <property type="match status" value="1"/>
</dbReference>
<dbReference type="RefSeq" id="WP_153248862.1">
    <property type="nucleotide sequence ID" value="NZ_CP044205.1"/>
</dbReference>
<accession>A0A5Q0BGB5</accession>
<protein>
    <submittedName>
        <fullName evidence="3">Type II toxin-antitoxin system RelE/ParE family toxin</fullName>
    </submittedName>
</protein>
<dbReference type="Pfam" id="PF05016">
    <property type="entry name" value="ParE_toxin"/>
    <property type="match status" value="1"/>
</dbReference>
<keyword evidence="4" id="KW-1185">Reference proteome</keyword>
<dbReference type="Proteomes" id="UP000325755">
    <property type="component" value="Chromosome"/>
</dbReference>
<gene>
    <name evidence="3" type="ORF">F6R98_09830</name>
</gene>
<evidence type="ECO:0000313" key="4">
    <source>
        <dbReference type="Proteomes" id="UP000325755"/>
    </source>
</evidence>
<evidence type="ECO:0000313" key="3">
    <source>
        <dbReference type="EMBL" id="QFY42873.1"/>
    </source>
</evidence>
<dbReference type="InterPro" id="IPR051803">
    <property type="entry name" value="TA_system_RelE-like_toxin"/>
</dbReference>
<dbReference type="EMBL" id="CP044205">
    <property type="protein sequence ID" value="QFY42873.1"/>
    <property type="molecule type" value="Genomic_DNA"/>
</dbReference>
<dbReference type="KEGG" id="mmob:F6R98_09830"/>
<dbReference type="AlphaFoldDB" id="A0A5Q0BGB5"/>
<sequence>MPQVIWSHEALDDLARLVNFLEEKSSPTAKKARKAIIEATKIIEQFPESGKIIYENPKTWEVYAEFGRSAYVVRYRVKANGNAVILRVWHGKENR</sequence>
<proteinExistence type="inferred from homology"/>
<reference evidence="3 4" key="1">
    <citation type="submission" date="2019-09" db="EMBL/GenBank/DDBJ databases">
        <title>Ecophysiology of the spiral-shaped methanotroph Methylospira mobilis as revealed by the complete genome sequence.</title>
        <authorList>
            <person name="Oshkin I.Y."/>
            <person name="Dedysh S.N."/>
            <person name="Miroshnikov K."/>
            <person name="Danilova O.V."/>
            <person name="Hakobyan A."/>
            <person name="Liesack W."/>
        </authorList>
    </citation>
    <scope>NUCLEOTIDE SEQUENCE [LARGE SCALE GENOMIC DNA]</scope>
    <source>
        <strain evidence="3 4">Shm1</strain>
    </source>
</reference>
<dbReference type="InParanoid" id="A0A5Q0BGB5"/>
<organism evidence="3 4">
    <name type="scientific">Candidatus Methylospira mobilis</name>
    <dbReference type="NCBI Taxonomy" id="1808979"/>
    <lineage>
        <taxon>Bacteria</taxon>
        <taxon>Pseudomonadati</taxon>
        <taxon>Pseudomonadota</taxon>
        <taxon>Gammaproteobacteria</taxon>
        <taxon>Methylococcales</taxon>
        <taxon>Methylococcaceae</taxon>
        <taxon>Candidatus Methylospira</taxon>
    </lineage>
</organism>
<dbReference type="PANTHER" id="PTHR33755">
    <property type="entry name" value="TOXIN PARE1-RELATED"/>
    <property type="match status" value="1"/>
</dbReference>